<dbReference type="PANTHER" id="PTHR31964:SF113">
    <property type="entry name" value="USPA DOMAIN-CONTAINING PROTEIN"/>
    <property type="match status" value="1"/>
</dbReference>
<proteinExistence type="predicted"/>
<dbReference type="Pfam" id="PF00582">
    <property type="entry name" value="Usp"/>
    <property type="match status" value="1"/>
</dbReference>
<reference evidence="3" key="1">
    <citation type="journal article" date="2011" name="Genome Res.">
        <title>Phylogeny-wide analysis of social amoeba genomes highlights ancient origins for complex intercellular communication.</title>
        <authorList>
            <person name="Heidel A.J."/>
            <person name="Lawal H.M."/>
            <person name="Felder M."/>
            <person name="Schilde C."/>
            <person name="Helps N.R."/>
            <person name="Tunggal B."/>
            <person name="Rivero F."/>
            <person name="John U."/>
            <person name="Schleicher M."/>
            <person name="Eichinger L."/>
            <person name="Platzer M."/>
            <person name="Noegel A.A."/>
            <person name="Schaap P."/>
            <person name="Gloeckner G."/>
        </authorList>
    </citation>
    <scope>NUCLEOTIDE SEQUENCE [LARGE SCALE GENOMIC DNA]</scope>
    <source>
        <strain evidence="3">SH3</strain>
    </source>
</reference>
<gene>
    <name evidence="2" type="ORF">DFA_04487</name>
</gene>
<dbReference type="InterPro" id="IPR006016">
    <property type="entry name" value="UspA"/>
</dbReference>
<dbReference type="InterPro" id="IPR014729">
    <property type="entry name" value="Rossmann-like_a/b/a_fold"/>
</dbReference>
<evidence type="ECO:0000313" key="2">
    <source>
        <dbReference type="EMBL" id="EGG22369.1"/>
    </source>
</evidence>
<dbReference type="AlphaFoldDB" id="F4PPQ6"/>
<dbReference type="SUPFAM" id="SSF52402">
    <property type="entry name" value="Adenine nucleotide alpha hydrolases-like"/>
    <property type="match status" value="1"/>
</dbReference>
<evidence type="ECO:0000313" key="3">
    <source>
        <dbReference type="Proteomes" id="UP000007797"/>
    </source>
</evidence>
<dbReference type="KEGG" id="dfa:DFA_04487"/>
<dbReference type="CDD" id="cd00293">
    <property type="entry name" value="USP-like"/>
    <property type="match status" value="1"/>
</dbReference>
<sequence>MKYTYMVCLDGSEASHKAYSWAEAEALQDQSRETELILLNIVSKTKLDFMDVYYKERKELAVKGVESFSKDLENLKIPHQSLVVETHKDPRHAIIEYAEKYRVDMVLIGYEDKSTLKKLVDGHNVADFVLKHCACPVLIFKDLSQLKHIHQENQKSLHRSG</sequence>
<accession>F4PPQ6</accession>
<organism evidence="2 3">
    <name type="scientific">Cavenderia fasciculata</name>
    <name type="common">Slime mold</name>
    <name type="synonym">Dictyostelium fasciculatum</name>
    <dbReference type="NCBI Taxonomy" id="261658"/>
    <lineage>
        <taxon>Eukaryota</taxon>
        <taxon>Amoebozoa</taxon>
        <taxon>Evosea</taxon>
        <taxon>Eumycetozoa</taxon>
        <taxon>Dictyostelia</taxon>
        <taxon>Acytosteliales</taxon>
        <taxon>Cavenderiaceae</taxon>
        <taxon>Cavenderia</taxon>
    </lineage>
</organism>
<protein>
    <recommendedName>
        <fullName evidence="1">UspA domain-containing protein</fullName>
    </recommendedName>
</protein>
<name>F4PPQ6_CACFS</name>
<evidence type="ECO:0000259" key="1">
    <source>
        <dbReference type="Pfam" id="PF00582"/>
    </source>
</evidence>
<dbReference type="Gene3D" id="3.40.50.620">
    <property type="entry name" value="HUPs"/>
    <property type="match status" value="1"/>
</dbReference>
<dbReference type="OrthoDB" id="843225at2759"/>
<dbReference type="PANTHER" id="PTHR31964">
    <property type="entry name" value="ADENINE NUCLEOTIDE ALPHA HYDROLASES-LIKE SUPERFAMILY PROTEIN"/>
    <property type="match status" value="1"/>
</dbReference>
<dbReference type="GeneID" id="14874315"/>
<dbReference type="OMA" id="NRYMICL"/>
<feature type="domain" description="UspA" evidence="1">
    <location>
        <begin position="6"/>
        <end position="141"/>
    </location>
</feature>
<dbReference type="EMBL" id="GL883009">
    <property type="protein sequence ID" value="EGG22369.1"/>
    <property type="molecule type" value="Genomic_DNA"/>
</dbReference>
<keyword evidence="3" id="KW-1185">Reference proteome</keyword>
<dbReference type="Proteomes" id="UP000007797">
    <property type="component" value="Unassembled WGS sequence"/>
</dbReference>
<dbReference type="RefSeq" id="XP_004360220.1">
    <property type="nucleotide sequence ID" value="XM_004360163.1"/>
</dbReference>